<proteinExistence type="predicted"/>
<reference evidence="1" key="2">
    <citation type="submission" date="2013-05" db="EMBL/GenBank/DDBJ databases">
        <authorList>
            <person name="Carter J.-M."/>
            <person name="Baker S.C."/>
            <person name="Pink R."/>
            <person name="Carter D.R.F."/>
            <person name="Collins A."/>
            <person name="Tomlin J."/>
            <person name="Gibbs M."/>
            <person name="Breuker C.J."/>
        </authorList>
    </citation>
    <scope>NUCLEOTIDE SEQUENCE</scope>
    <source>
        <tissue evidence="1">Ovary</tissue>
    </source>
</reference>
<dbReference type="EMBL" id="GAIX01007182">
    <property type="protein sequence ID" value="JAA85378.1"/>
    <property type="molecule type" value="Transcribed_RNA"/>
</dbReference>
<organism evidence="1">
    <name type="scientific">Pararge aegeria</name>
    <name type="common">speckled wood butterfly</name>
    <dbReference type="NCBI Taxonomy" id="116150"/>
    <lineage>
        <taxon>Eukaryota</taxon>
        <taxon>Metazoa</taxon>
        <taxon>Ecdysozoa</taxon>
        <taxon>Arthropoda</taxon>
        <taxon>Hexapoda</taxon>
        <taxon>Insecta</taxon>
        <taxon>Pterygota</taxon>
        <taxon>Neoptera</taxon>
        <taxon>Endopterygota</taxon>
        <taxon>Lepidoptera</taxon>
        <taxon>Glossata</taxon>
        <taxon>Ditrysia</taxon>
        <taxon>Papilionoidea</taxon>
        <taxon>Nymphalidae</taxon>
        <taxon>Satyrinae</taxon>
        <taxon>Satyrini</taxon>
        <taxon>Parargina</taxon>
        <taxon>Pararge</taxon>
    </lineage>
</organism>
<protein>
    <submittedName>
        <fullName evidence="1">Uncharacterized protein</fullName>
    </submittedName>
</protein>
<evidence type="ECO:0000313" key="1">
    <source>
        <dbReference type="EMBL" id="JAA85378.1"/>
    </source>
</evidence>
<reference evidence="1" key="1">
    <citation type="journal article" date="2013" name="BMC Genomics">
        <title>Unscrambling butterfly oogenesis.</title>
        <authorList>
            <person name="Carter J.M."/>
            <person name="Baker S.C."/>
            <person name="Pink R."/>
            <person name="Carter D.R."/>
            <person name="Collins A."/>
            <person name="Tomlin J."/>
            <person name="Gibbs M."/>
            <person name="Breuker C.J."/>
        </authorList>
    </citation>
    <scope>NUCLEOTIDE SEQUENCE</scope>
    <source>
        <tissue evidence="1">Ovary</tissue>
    </source>
</reference>
<accession>S4P8R0</accession>
<sequence length="72" mass="8474">FLHLKNPSYNNCLSVTSGYFHVRYFNLQYHTHEFTCRYIGLLQNCLREIGVQTTKFKTTKMHGAMKASHLFS</sequence>
<feature type="non-terminal residue" evidence="1">
    <location>
        <position position="1"/>
    </location>
</feature>
<name>S4P8R0_9NEOP</name>
<dbReference type="AlphaFoldDB" id="S4P8R0"/>